<dbReference type="PANTHER" id="PTHR12854">
    <property type="entry name" value="ATAXIN 2-RELATED"/>
    <property type="match status" value="1"/>
</dbReference>
<feature type="compositionally biased region" description="Polar residues" evidence="1">
    <location>
        <begin position="357"/>
        <end position="381"/>
    </location>
</feature>
<dbReference type="InterPro" id="IPR025852">
    <property type="entry name" value="SM_dom_ATX"/>
</dbReference>
<keyword evidence="4" id="KW-1185">Reference proteome</keyword>
<reference evidence="3 4" key="1">
    <citation type="submission" date="2019-07" db="EMBL/GenBank/DDBJ databases">
        <title>WGS assembly of Gossypium tomentosum.</title>
        <authorList>
            <person name="Chen Z.J."/>
            <person name="Sreedasyam A."/>
            <person name="Ando A."/>
            <person name="Song Q."/>
            <person name="De L."/>
            <person name="Hulse-Kemp A."/>
            <person name="Ding M."/>
            <person name="Ye W."/>
            <person name="Kirkbride R."/>
            <person name="Jenkins J."/>
            <person name="Plott C."/>
            <person name="Lovell J."/>
            <person name="Lin Y.-M."/>
            <person name="Vaughn R."/>
            <person name="Liu B."/>
            <person name="Li W."/>
            <person name="Simpson S."/>
            <person name="Scheffler B."/>
            <person name="Saski C."/>
            <person name="Grover C."/>
            <person name="Hu G."/>
            <person name="Conover J."/>
            <person name="Carlson J."/>
            <person name="Shu S."/>
            <person name="Boston L."/>
            <person name="Williams M."/>
            <person name="Peterson D."/>
            <person name="Mcgee K."/>
            <person name="Jones D."/>
            <person name="Wendel J."/>
            <person name="Stelly D."/>
            <person name="Grimwood J."/>
            <person name="Schmutz J."/>
        </authorList>
    </citation>
    <scope>NUCLEOTIDE SEQUENCE [LARGE SCALE GENOMIC DNA]</scope>
    <source>
        <strain evidence="3">7179.01</strain>
    </source>
</reference>
<dbReference type="GO" id="GO:0034063">
    <property type="term" value="P:stress granule assembly"/>
    <property type="evidence" value="ECO:0007669"/>
    <property type="project" value="TreeGrafter"/>
</dbReference>
<evidence type="ECO:0000313" key="4">
    <source>
        <dbReference type="Proteomes" id="UP000322667"/>
    </source>
</evidence>
<feature type="region of interest" description="Disordered" evidence="1">
    <location>
        <begin position="483"/>
        <end position="504"/>
    </location>
</feature>
<feature type="region of interest" description="Disordered" evidence="1">
    <location>
        <begin position="324"/>
        <end position="450"/>
    </location>
</feature>
<dbReference type="PANTHER" id="PTHR12854:SF7">
    <property type="entry name" value="ATAXIN-2 HOMOLOG"/>
    <property type="match status" value="1"/>
</dbReference>
<evidence type="ECO:0000313" key="3">
    <source>
        <dbReference type="EMBL" id="TYI31516.1"/>
    </source>
</evidence>
<dbReference type="GO" id="GO:0003729">
    <property type="term" value="F:mRNA binding"/>
    <property type="evidence" value="ECO:0007669"/>
    <property type="project" value="TreeGrafter"/>
</dbReference>
<dbReference type="SMART" id="SM01272">
    <property type="entry name" value="LsmAD"/>
    <property type="match status" value="1"/>
</dbReference>
<feature type="domain" description="LsmAD" evidence="2">
    <location>
        <begin position="222"/>
        <end position="293"/>
    </location>
</feature>
<dbReference type="Proteomes" id="UP000322667">
    <property type="component" value="Chromosome A05"/>
</dbReference>
<dbReference type="Gene3D" id="2.30.30.100">
    <property type="match status" value="1"/>
</dbReference>
<dbReference type="GO" id="GO:0010494">
    <property type="term" value="C:cytoplasmic stress granule"/>
    <property type="evidence" value="ECO:0007669"/>
    <property type="project" value="TreeGrafter"/>
</dbReference>
<evidence type="ECO:0000256" key="1">
    <source>
        <dbReference type="SAM" id="MobiDB-lite"/>
    </source>
</evidence>
<name>A0A5D2QSV8_GOSTO</name>
<dbReference type="Pfam" id="PF14438">
    <property type="entry name" value="SM-ATX"/>
    <property type="match status" value="1"/>
</dbReference>
<proteinExistence type="predicted"/>
<dbReference type="AlphaFoldDB" id="A0A5D2QSV8"/>
<gene>
    <name evidence="3" type="ORF">ES332_A05G456800v1</name>
</gene>
<dbReference type="InterPro" id="IPR009604">
    <property type="entry name" value="LsmAD_domain"/>
</dbReference>
<organism evidence="3 4">
    <name type="scientific">Gossypium tomentosum</name>
    <name type="common">Hawaiian cotton</name>
    <name type="synonym">Gossypium sandvicense</name>
    <dbReference type="NCBI Taxonomy" id="34277"/>
    <lineage>
        <taxon>Eukaryota</taxon>
        <taxon>Viridiplantae</taxon>
        <taxon>Streptophyta</taxon>
        <taxon>Embryophyta</taxon>
        <taxon>Tracheophyta</taxon>
        <taxon>Spermatophyta</taxon>
        <taxon>Magnoliopsida</taxon>
        <taxon>eudicotyledons</taxon>
        <taxon>Gunneridae</taxon>
        <taxon>Pentapetalae</taxon>
        <taxon>rosids</taxon>
        <taxon>malvids</taxon>
        <taxon>Malvales</taxon>
        <taxon>Malvaceae</taxon>
        <taxon>Malvoideae</taxon>
        <taxon>Gossypium</taxon>
    </lineage>
</organism>
<sequence>MNMQQVVFRKSSANGFGRQRGDREVGARLENKMQLGKSNQGRIQTTGALAAGKTVGNESFSCDRLVYLTTCLIGHPVEVHVKSGSIYTGIFHATDAENDFGIILKMARLIKDGTLCGYKSTTEFVSKAPSKILIIPDKELVQIIAKDVAVTRDGFASDPQNEKYQEILIDSAISQSRHVEVERELEPWVPDKDDLQCPELENIFDGPWNRNWDQFETNQKLFGVKSTFNEELYTTKLERGPQTRELEKEAMRIAREIEGEDTQDLHLAEERGVDLHDDFDIDEEMRYSSVYRGRGVDDSGYEEDEDILLDSHNIETFGDSYDSLSRSADGVRMPSSSSLVDDAPSSQAAISEDLNCSRPNDQARQLESELPSKSFSVSASESRIRDKLLGEHGGSSDGNEFPEKQSVSEKPSSSGKLSEGPASSKATDEMHSASSHGPPDSSTSSNSDCVGTVSASGGFGLSPSSSMGSLSSEKSTLNPHAKEFKLNPNAKSFTPSQTPVRPLSPVSDGSFYYQTQMSPLPHMHMPVSFGIGPSFPGHQPVIFNPQVAPIQSPQAYFHPNGPQHGQQMVLGQRQVVYCQPEMQYKGRDY</sequence>
<dbReference type="InterPro" id="IPR045117">
    <property type="entry name" value="ATXN2-like"/>
</dbReference>
<feature type="compositionally biased region" description="Low complexity" evidence="1">
    <location>
        <begin position="432"/>
        <end position="448"/>
    </location>
</feature>
<evidence type="ECO:0000259" key="2">
    <source>
        <dbReference type="SMART" id="SM01272"/>
    </source>
</evidence>
<dbReference type="Pfam" id="PF06741">
    <property type="entry name" value="LsmAD"/>
    <property type="match status" value="1"/>
</dbReference>
<protein>
    <recommendedName>
        <fullName evidence="2">LsmAD domain-containing protein</fullName>
    </recommendedName>
</protein>
<accession>A0A5D2QSV8</accession>
<feature type="compositionally biased region" description="Low complexity" evidence="1">
    <location>
        <begin position="334"/>
        <end position="346"/>
    </location>
</feature>
<feature type="compositionally biased region" description="Polar residues" evidence="1">
    <location>
        <begin position="489"/>
        <end position="499"/>
    </location>
</feature>
<dbReference type="EMBL" id="CM017614">
    <property type="protein sequence ID" value="TYI31516.1"/>
    <property type="molecule type" value="Genomic_DNA"/>
</dbReference>